<dbReference type="Proteomes" id="UP001358586">
    <property type="component" value="Chromosome 2"/>
</dbReference>
<evidence type="ECO:0000313" key="2">
    <source>
        <dbReference type="EMBL" id="KAK5842499.1"/>
    </source>
</evidence>
<gene>
    <name evidence="2" type="ORF">PVK06_004865</name>
</gene>
<evidence type="ECO:0000256" key="1">
    <source>
        <dbReference type="SAM" id="SignalP"/>
    </source>
</evidence>
<protein>
    <submittedName>
        <fullName evidence="2">Uncharacterized protein</fullName>
    </submittedName>
</protein>
<sequence length="166" mass="19234">MNALAMIISKLIVLTLLRRKTRVYVLREGDENTSSNSNFDKDQVNNFVIFTLSVVSGFEAEIDNDFDEGSDREFMNTYKTMLSKWKQVCELNNYLPQENAQKKEENKKLIKNKINEVKAFMKIIREFAINSWSKRLLSYGGKEIFIESILQSLLIYAPGGTLEDMQ</sequence>
<feature type="signal peptide" evidence="1">
    <location>
        <begin position="1"/>
        <end position="23"/>
    </location>
</feature>
<dbReference type="EMBL" id="JARKNE010000002">
    <property type="protein sequence ID" value="KAK5842499.1"/>
    <property type="molecule type" value="Genomic_DNA"/>
</dbReference>
<keyword evidence="3" id="KW-1185">Reference proteome</keyword>
<accession>A0ABR0QT39</accession>
<evidence type="ECO:0000313" key="3">
    <source>
        <dbReference type="Proteomes" id="UP001358586"/>
    </source>
</evidence>
<name>A0ABR0QT39_GOSAR</name>
<feature type="chain" id="PRO_5045240016" evidence="1">
    <location>
        <begin position="24"/>
        <end position="166"/>
    </location>
</feature>
<proteinExistence type="predicted"/>
<organism evidence="2 3">
    <name type="scientific">Gossypium arboreum</name>
    <name type="common">Tree cotton</name>
    <name type="synonym">Gossypium nanking</name>
    <dbReference type="NCBI Taxonomy" id="29729"/>
    <lineage>
        <taxon>Eukaryota</taxon>
        <taxon>Viridiplantae</taxon>
        <taxon>Streptophyta</taxon>
        <taxon>Embryophyta</taxon>
        <taxon>Tracheophyta</taxon>
        <taxon>Spermatophyta</taxon>
        <taxon>Magnoliopsida</taxon>
        <taxon>eudicotyledons</taxon>
        <taxon>Gunneridae</taxon>
        <taxon>Pentapetalae</taxon>
        <taxon>rosids</taxon>
        <taxon>malvids</taxon>
        <taxon>Malvales</taxon>
        <taxon>Malvaceae</taxon>
        <taxon>Malvoideae</taxon>
        <taxon>Gossypium</taxon>
    </lineage>
</organism>
<reference evidence="2 3" key="1">
    <citation type="submission" date="2023-03" db="EMBL/GenBank/DDBJ databases">
        <title>WGS of Gossypium arboreum.</title>
        <authorList>
            <person name="Yu D."/>
        </authorList>
    </citation>
    <scope>NUCLEOTIDE SEQUENCE [LARGE SCALE GENOMIC DNA]</scope>
    <source>
        <tissue evidence="2">Leaf</tissue>
    </source>
</reference>
<comment type="caution">
    <text evidence="2">The sequence shown here is derived from an EMBL/GenBank/DDBJ whole genome shotgun (WGS) entry which is preliminary data.</text>
</comment>
<keyword evidence="1" id="KW-0732">Signal</keyword>